<name>A0AAW1P896_9CHLO</name>
<dbReference type="AlphaFoldDB" id="A0AAW1P896"/>
<comment type="caution">
    <text evidence="2">The sequence shown here is derived from an EMBL/GenBank/DDBJ whole genome shotgun (WGS) entry which is preliminary data.</text>
</comment>
<evidence type="ECO:0000313" key="2">
    <source>
        <dbReference type="EMBL" id="KAK9809666.1"/>
    </source>
</evidence>
<accession>A0AAW1P896</accession>
<reference evidence="2 3" key="1">
    <citation type="journal article" date="2024" name="Nat. Commun.">
        <title>Phylogenomics reveals the evolutionary origins of lichenization in chlorophyte algae.</title>
        <authorList>
            <person name="Puginier C."/>
            <person name="Libourel C."/>
            <person name="Otte J."/>
            <person name="Skaloud P."/>
            <person name="Haon M."/>
            <person name="Grisel S."/>
            <person name="Petersen M."/>
            <person name="Berrin J.G."/>
            <person name="Delaux P.M."/>
            <person name="Dal Grande F."/>
            <person name="Keller J."/>
        </authorList>
    </citation>
    <scope>NUCLEOTIDE SEQUENCE [LARGE SCALE GENOMIC DNA]</scope>
    <source>
        <strain evidence="2 3">SAG 2036</strain>
    </source>
</reference>
<dbReference type="EMBL" id="JALJOQ010000017">
    <property type="protein sequence ID" value="KAK9809666.1"/>
    <property type="molecule type" value="Genomic_DNA"/>
</dbReference>
<gene>
    <name evidence="2" type="ORF">WJX73_002189</name>
</gene>
<dbReference type="Proteomes" id="UP001465755">
    <property type="component" value="Unassembled WGS sequence"/>
</dbReference>
<keyword evidence="3" id="KW-1185">Reference proteome</keyword>
<evidence type="ECO:0000313" key="3">
    <source>
        <dbReference type="Proteomes" id="UP001465755"/>
    </source>
</evidence>
<proteinExistence type="predicted"/>
<organism evidence="2 3">
    <name type="scientific">Symbiochloris irregularis</name>
    <dbReference type="NCBI Taxonomy" id="706552"/>
    <lineage>
        <taxon>Eukaryota</taxon>
        <taxon>Viridiplantae</taxon>
        <taxon>Chlorophyta</taxon>
        <taxon>core chlorophytes</taxon>
        <taxon>Trebouxiophyceae</taxon>
        <taxon>Trebouxiales</taxon>
        <taxon>Trebouxiaceae</taxon>
        <taxon>Symbiochloris</taxon>
    </lineage>
</organism>
<protein>
    <submittedName>
        <fullName evidence="2">Uncharacterized protein</fullName>
    </submittedName>
</protein>
<feature type="region of interest" description="Disordered" evidence="1">
    <location>
        <begin position="126"/>
        <end position="149"/>
    </location>
</feature>
<evidence type="ECO:0000256" key="1">
    <source>
        <dbReference type="SAM" id="MobiDB-lite"/>
    </source>
</evidence>
<sequence length="149" mass="15692">MDRQLPIQKFEADCLGTQVAVHDAATDCTSASWPYAAAQRSCSTASGLLQCSSSCQSCPGAVDFAAKALHAHLFRLAVSRCSFIRICDTSNSTRVAKSAQHASGLLFFSMHWAGRELSECTAEQLSTTADADAQPSADKSLADAPSISS</sequence>